<proteinExistence type="inferred from homology"/>
<evidence type="ECO:0000256" key="1">
    <source>
        <dbReference type="ARBA" id="ARBA00008857"/>
    </source>
</evidence>
<accession>A0A6M3M0L1</accession>
<evidence type="ECO:0000313" key="6">
    <source>
        <dbReference type="EMBL" id="QJA99332.1"/>
    </source>
</evidence>
<dbReference type="GO" id="GO:0006310">
    <property type="term" value="P:DNA recombination"/>
    <property type="evidence" value="ECO:0007669"/>
    <property type="project" value="UniProtKB-KW"/>
</dbReference>
<reference evidence="6" key="1">
    <citation type="submission" date="2020-03" db="EMBL/GenBank/DDBJ databases">
        <title>The deep terrestrial virosphere.</title>
        <authorList>
            <person name="Holmfeldt K."/>
            <person name="Nilsson E."/>
            <person name="Simone D."/>
            <person name="Lopez-Fernandez M."/>
            <person name="Wu X."/>
            <person name="de Brujin I."/>
            <person name="Lundin D."/>
            <person name="Andersson A."/>
            <person name="Bertilsson S."/>
            <person name="Dopson M."/>
        </authorList>
    </citation>
    <scope>NUCLEOTIDE SEQUENCE</scope>
    <source>
        <strain evidence="6">MM171A01142</strain>
        <strain evidence="7">MM171B00834</strain>
    </source>
</reference>
<keyword evidence="2" id="KW-0238">DNA-binding</keyword>
<protein>
    <submittedName>
        <fullName evidence="6">Putative site-specific tyrosine recombinase</fullName>
    </submittedName>
</protein>
<evidence type="ECO:0000256" key="3">
    <source>
        <dbReference type="ARBA" id="ARBA00023172"/>
    </source>
</evidence>
<dbReference type="EMBL" id="MT143833">
    <property type="protein sequence ID" value="QJB03250.1"/>
    <property type="molecule type" value="Genomic_DNA"/>
</dbReference>
<evidence type="ECO:0000313" key="7">
    <source>
        <dbReference type="EMBL" id="QJB03250.1"/>
    </source>
</evidence>
<dbReference type="InterPro" id="IPR011010">
    <property type="entry name" value="DNA_brk_join_enz"/>
</dbReference>
<dbReference type="PROSITE" id="PS51898">
    <property type="entry name" value="TYR_RECOMBINASE"/>
    <property type="match status" value="1"/>
</dbReference>
<name>A0A6M3M0L1_9ZZZZ</name>
<feature type="domain" description="Tyr recombinase" evidence="4">
    <location>
        <begin position="106"/>
        <end position="274"/>
    </location>
</feature>
<dbReference type="PANTHER" id="PTHR30349:SF64">
    <property type="entry name" value="PROPHAGE INTEGRASE INTD-RELATED"/>
    <property type="match status" value="1"/>
</dbReference>
<organism evidence="6">
    <name type="scientific">viral metagenome</name>
    <dbReference type="NCBI Taxonomy" id="1070528"/>
    <lineage>
        <taxon>unclassified sequences</taxon>
        <taxon>metagenomes</taxon>
        <taxon>organismal metagenomes</taxon>
    </lineage>
</organism>
<dbReference type="AlphaFoldDB" id="A0A6M3M0L1"/>
<evidence type="ECO:0000259" key="4">
    <source>
        <dbReference type="PROSITE" id="PS51898"/>
    </source>
</evidence>
<dbReference type="Pfam" id="PF00589">
    <property type="entry name" value="Phage_integrase"/>
    <property type="match status" value="1"/>
</dbReference>
<keyword evidence="3" id="KW-0233">DNA recombination</keyword>
<gene>
    <name evidence="6" type="ORF">MM171A01142_0001</name>
    <name evidence="7" type="ORF">MM171B00834_0016</name>
</gene>
<dbReference type="InterPro" id="IPR044068">
    <property type="entry name" value="CB"/>
</dbReference>
<evidence type="ECO:0000256" key="2">
    <source>
        <dbReference type="ARBA" id="ARBA00023125"/>
    </source>
</evidence>
<feature type="domain" description="Core-binding (CB)" evidence="5">
    <location>
        <begin position="8"/>
        <end position="86"/>
    </location>
</feature>
<comment type="similarity">
    <text evidence="1">Belongs to the 'phage' integrase family.</text>
</comment>
<dbReference type="InterPro" id="IPR010998">
    <property type="entry name" value="Integrase_recombinase_N"/>
</dbReference>
<dbReference type="CDD" id="cd00796">
    <property type="entry name" value="INT_Rci_Hp1_C"/>
    <property type="match status" value="1"/>
</dbReference>
<dbReference type="Gene3D" id="1.10.443.10">
    <property type="entry name" value="Intergrase catalytic core"/>
    <property type="match status" value="1"/>
</dbReference>
<dbReference type="GO" id="GO:0003677">
    <property type="term" value="F:DNA binding"/>
    <property type="evidence" value="ECO:0007669"/>
    <property type="project" value="UniProtKB-KW"/>
</dbReference>
<dbReference type="InterPro" id="IPR050090">
    <property type="entry name" value="Tyrosine_recombinase_XerCD"/>
</dbReference>
<sequence>MAESLGMKTWKDAAERWQEETLHKRTAHEDTRKLLWIGQHLDRLPLTAINADVIRDVAKARKLEGSSPSTVNRYLALIRAVLRRAENEWEWLERVPRVRLAPEPKRRVRWITPDQARTLLTELPEHQRHACLLALATGLRQSNVLGLRWNDVDMRRRVLWVWGDATKNGEDIQVPLNDMALEVLGARLGRHSEFVLTYRGNRLRSINTRCWRKALKRAGILNFRWHDLRHTWASWLVQRRVPLFALQELGGWQSAQMVRRYAHLSPSVNSRYAAEIDREFAGHPDC</sequence>
<dbReference type="Gene3D" id="1.10.150.130">
    <property type="match status" value="1"/>
</dbReference>
<evidence type="ECO:0000259" key="5">
    <source>
        <dbReference type="PROSITE" id="PS51900"/>
    </source>
</evidence>
<dbReference type="SUPFAM" id="SSF56349">
    <property type="entry name" value="DNA breaking-rejoining enzymes"/>
    <property type="match status" value="1"/>
</dbReference>
<dbReference type="PROSITE" id="PS51900">
    <property type="entry name" value="CB"/>
    <property type="match status" value="1"/>
</dbReference>
<dbReference type="InterPro" id="IPR013762">
    <property type="entry name" value="Integrase-like_cat_sf"/>
</dbReference>
<dbReference type="GO" id="GO:0015074">
    <property type="term" value="P:DNA integration"/>
    <property type="evidence" value="ECO:0007669"/>
    <property type="project" value="InterPro"/>
</dbReference>
<dbReference type="EMBL" id="MT143644">
    <property type="protein sequence ID" value="QJA99332.1"/>
    <property type="molecule type" value="Genomic_DNA"/>
</dbReference>
<dbReference type="PANTHER" id="PTHR30349">
    <property type="entry name" value="PHAGE INTEGRASE-RELATED"/>
    <property type="match status" value="1"/>
</dbReference>
<dbReference type="InterPro" id="IPR002104">
    <property type="entry name" value="Integrase_catalytic"/>
</dbReference>